<dbReference type="Proteomes" id="UP000717696">
    <property type="component" value="Unassembled WGS sequence"/>
</dbReference>
<dbReference type="PANTHER" id="PTHR10039">
    <property type="entry name" value="AMELOGENIN"/>
    <property type="match status" value="1"/>
</dbReference>
<gene>
    <name evidence="2" type="ORF">B0J13DRAFT_424151</name>
</gene>
<dbReference type="AlphaFoldDB" id="A0A9P9D6A1"/>
<feature type="non-terminal residue" evidence="2">
    <location>
        <position position="199"/>
    </location>
</feature>
<keyword evidence="3" id="KW-1185">Reference proteome</keyword>
<evidence type="ECO:0000259" key="1">
    <source>
        <dbReference type="Pfam" id="PF22939"/>
    </source>
</evidence>
<feature type="non-terminal residue" evidence="2">
    <location>
        <position position="1"/>
    </location>
</feature>
<dbReference type="Pfam" id="PF22939">
    <property type="entry name" value="WHD_GPIID"/>
    <property type="match status" value="1"/>
</dbReference>
<sequence length="199" mass="22467">GLFASRPVLVKQVLVLERDGVGLTKIEAEIRSIPQKLDDLYRELIRNMSSESQKLTQWICFATRPLSLDELRWAMAVEADCPHRSLYECQSAGDYTSDDDGMKRRVQSLSCGLAEVTSDTKAVQFIHQSVEDFFVEKGLLALDVSLSTAKPDFVVGIAHRRLSKICIRYLAMEEIGRLANHGRDDILSEFPFLHYVTTS</sequence>
<proteinExistence type="predicted"/>
<name>A0A9P9D6A1_9HYPO</name>
<feature type="domain" description="GPI inositol-deacylase winged helix" evidence="1">
    <location>
        <begin position="51"/>
        <end position="139"/>
    </location>
</feature>
<reference evidence="2" key="1">
    <citation type="journal article" date="2021" name="Nat. Commun.">
        <title>Genetic determinants of endophytism in the Arabidopsis root mycobiome.</title>
        <authorList>
            <person name="Mesny F."/>
            <person name="Miyauchi S."/>
            <person name="Thiergart T."/>
            <person name="Pickel B."/>
            <person name="Atanasova L."/>
            <person name="Karlsson M."/>
            <person name="Huettel B."/>
            <person name="Barry K.W."/>
            <person name="Haridas S."/>
            <person name="Chen C."/>
            <person name="Bauer D."/>
            <person name="Andreopoulos W."/>
            <person name="Pangilinan J."/>
            <person name="LaButti K."/>
            <person name="Riley R."/>
            <person name="Lipzen A."/>
            <person name="Clum A."/>
            <person name="Drula E."/>
            <person name="Henrissat B."/>
            <person name="Kohler A."/>
            <person name="Grigoriev I.V."/>
            <person name="Martin F.M."/>
            <person name="Hacquard S."/>
        </authorList>
    </citation>
    <scope>NUCLEOTIDE SEQUENCE</scope>
    <source>
        <strain evidence="2">MPI-CAGE-AT-0021</strain>
    </source>
</reference>
<dbReference type="EMBL" id="JAGMUU010000047">
    <property type="protein sequence ID" value="KAH7113171.1"/>
    <property type="molecule type" value="Genomic_DNA"/>
</dbReference>
<evidence type="ECO:0000313" key="3">
    <source>
        <dbReference type="Proteomes" id="UP000717696"/>
    </source>
</evidence>
<accession>A0A9P9D6A1</accession>
<comment type="caution">
    <text evidence="2">The sequence shown here is derived from an EMBL/GenBank/DDBJ whole genome shotgun (WGS) entry which is preliminary data.</text>
</comment>
<evidence type="ECO:0000313" key="2">
    <source>
        <dbReference type="EMBL" id="KAH7113171.1"/>
    </source>
</evidence>
<organism evidence="2 3">
    <name type="scientific">Dactylonectria estremocensis</name>
    <dbReference type="NCBI Taxonomy" id="1079267"/>
    <lineage>
        <taxon>Eukaryota</taxon>
        <taxon>Fungi</taxon>
        <taxon>Dikarya</taxon>
        <taxon>Ascomycota</taxon>
        <taxon>Pezizomycotina</taxon>
        <taxon>Sordariomycetes</taxon>
        <taxon>Hypocreomycetidae</taxon>
        <taxon>Hypocreales</taxon>
        <taxon>Nectriaceae</taxon>
        <taxon>Dactylonectria</taxon>
    </lineage>
</organism>
<dbReference type="InterPro" id="IPR054471">
    <property type="entry name" value="GPIID_WHD"/>
</dbReference>
<protein>
    <recommendedName>
        <fullName evidence="1">GPI inositol-deacylase winged helix domain-containing protein</fullName>
    </recommendedName>
</protein>
<dbReference type="PANTHER" id="PTHR10039:SF14">
    <property type="entry name" value="NACHT DOMAIN-CONTAINING PROTEIN"/>
    <property type="match status" value="1"/>
</dbReference>
<dbReference type="OrthoDB" id="5103729at2759"/>